<gene>
    <name evidence="3" type="ORF">OSCT_0749</name>
</gene>
<dbReference type="PANTHER" id="PTHR31157">
    <property type="entry name" value="SCP DOMAIN-CONTAINING PROTEIN"/>
    <property type="match status" value="1"/>
</dbReference>
<evidence type="ECO:0000313" key="4">
    <source>
        <dbReference type="Proteomes" id="UP000054010"/>
    </source>
</evidence>
<dbReference type="HOGENOM" id="CLU_048111_3_2_0"/>
<keyword evidence="4" id="KW-1185">Reference proteome</keyword>
<dbReference type="Proteomes" id="UP000054010">
    <property type="component" value="Unassembled WGS sequence"/>
</dbReference>
<dbReference type="Gene3D" id="3.40.33.10">
    <property type="entry name" value="CAP"/>
    <property type="match status" value="1"/>
</dbReference>
<keyword evidence="1" id="KW-0732">Signal</keyword>
<name>E1IBP8_9CHLR</name>
<dbReference type="PANTHER" id="PTHR31157:SF1">
    <property type="entry name" value="SCP DOMAIN-CONTAINING PROTEIN"/>
    <property type="match status" value="1"/>
</dbReference>
<dbReference type="OrthoDB" id="9783944at2"/>
<dbReference type="CDD" id="cd05379">
    <property type="entry name" value="CAP_bacterial"/>
    <property type="match status" value="1"/>
</dbReference>
<feature type="domain" description="SCP" evidence="2">
    <location>
        <begin position="56"/>
        <end position="186"/>
    </location>
</feature>
<dbReference type="eggNOG" id="COG2340">
    <property type="taxonomic scope" value="Bacteria"/>
</dbReference>
<dbReference type="InterPro" id="IPR035940">
    <property type="entry name" value="CAP_sf"/>
</dbReference>
<proteinExistence type="predicted"/>
<dbReference type="InterPro" id="IPR014044">
    <property type="entry name" value="CAP_dom"/>
</dbReference>
<feature type="chain" id="PRO_5003146915" evidence="1">
    <location>
        <begin position="25"/>
        <end position="190"/>
    </location>
</feature>
<feature type="signal peptide" evidence="1">
    <location>
        <begin position="1"/>
        <end position="24"/>
    </location>
</feature>
<dbReference type="AlphaFoldDB" id="E1IBP8"/>
<reference evidence="3 4" key="1">
    <citation type="journal article" date="2011" name="J. Bacteriol.">
        <title>Draft genome sequence of the anoxygenic filamentous phototrophic bacterium Oscillochloris trichoides subsp. DG-6.</title>
        <authorList>
            <person name="Kuznetsov B.B."/>
            <person name="Ivanovsky R.N."/>
            <person name="Keppen O.I."/>
            <person name="Sukhacheva M.V."/>
            <person name="Bumazhkin B.K."/>
            <person name="Patutina E.O."/>
            <person name="Beletsky A.V."/>
            <person name="Mardanov A.V."/>
            <person name="Baslerov R.V."/>
            <person name="Panteleeva A.N."/>
            <person name="Kolganova T.V."/>
            <person name="Ravin N.V."/>
            <person name="Skryabin K.G."/>
        </authorList>
    </citation>
    <scope>NUCLEOTIDE SEQUENCE [LARGE SCALE GENOMIC DNA]</scope>
    <source>
        <strain evidence="3 4">DG-6</strain>
    </source>
</reference>
<evidence type="ECO:0000313" key="3">
    <source>
        <dbReference type="EMBL" id="EFO81467.1"/>
    </source>
</evidence>
<evidence type="ECO:0000256" key="1">
    <source>
        <dbReference type="SAM" id="SignalP"/>
    </source>
</evidence>
<accession>E1IBP8</accession>
<dbReference type="Pfam" id="PF00188">
    <property type="entry name" value="CAP"/>
    <property type="match status" value="1"/>
</dbReference>
<organism evidence="3 4">
    <name type="scientific">Oscillochloris trichoides DG-6</name>
    <dbReference type="NCBI Taxonomy" id="765420"/>
    <lineage>
        <taxon>Bacteria</taxon>
        <taxon>Bacillati</taxon>
        <taxon>Chloroflexota</taxon>
        <taxon>Chloroflexia</taxon>
        <taxon>Chloroflexales</taxon>
        <taxon>Chloroflexineae</taxon>
        <taxon>Oscillochloridaceae</taxon>
        <taxon>Oscillochloris</taxon>
    </lineage>
</organism>
<sequence>MQHRTILLTILFALLLLAQPNAQAEGETYYVYLPLLQRAPPAGQTLEQYQMAQEVLALVNAQRASANPACAPLAMNEKLTLAAQRESQDMALNNFFSHTNPDPSRATLVMRVEATGYNWQALAENIAAGYSSSASAMSGWMNSDGHRANILDCTYTEIGIGYYYQSDDQPLPSGGGPYYHYWTQVFGRPR</sequence>
<dbReference type="STRING" id="765420.OSCT_0749"/>
<protein>
    <submittedName>
        <fullName evidence="3">SCP-like extracellular</fullName>
    </submittedName>
</protein>
<dbReference type="SUPFAM" id="SSF55797">
    <property type="entry name" value="PR-1-like"/>
    <property type="match status" value="1"/>
</dbReference>
<dbReference type="EMBL" id="ADVR01000012">
    <property type="protein sequence ID" value="EFO81467.1"/>
    <property type="molecule type" value="Genomic_DNA"/>
</dbReference>
<evidence type="ECO:0000259" key="2">
    <source>
        <dbReference type="Pfam" id="PF00188"/>
    </source>
</evidence>
<comment type="caution">
    <text evidence="3">The sequence shown here is derived from an EMBL/GenBank/DDBJ whole genome shotgun (WGS) entry which is preliminary data.</text>
</comment>